<protein>
    <submittedName>
        <fullName evidence="2">Bile acid:sodium symporter family protein</fullName>
    </submittedName>
</protein>
<dbReference type="PIRSF" id="PIRSF026166">
    <property type="entry name" value="UCP026166"/>
    <property type="match status" value="1"/>
</dbReference>
<dbReference type="InterPro" id="IPR016833">
    <property type="entry name" value="Put_Na-Bile_cotransptr"/>
</dbReference>
<organism evidence="2 3">
    <name type="scientific">Flectobacillus roseus</name>
    <dbReference type="NCBI Taxonomy" id="502259"/>
    <lineage>
        <taxon>Bacteria</taxon>
        <taxon>Pseudomonadati</taxon>
        <taxon>Bacteroidota</taxon>
        <taxon>Cytophagia</taxon>
        <taxon>Cytophagales</taxon>
        <taxon>Flectobacillaceae</taxon>
        <taxon>Flectobacillus</taxon>
    </lineage>
</organism>
<feature type="transmembrane region" description="Helical" evidence="1">
    <location>
        <begin position="90"/>
        <end position="111"/>
    </location>
</feature>
<accession>A0ABT6YFT7</accession>
<feature type="transmembrane region" description="Helical" evidence="1">
    <location>
        <begin position="59"/>
        <end position="78"/>
    </location>
</feature>
<evidence type="ECO:0000256" key="1">
    <source>
        <dbReference type="SAM" id="Phobius"/>
    </source>
</evidence>
<name>A0ABT6YFT7_9BACT</name>
<reference evidence="2 3" key="1">
    <citation type="submission" date="2023-05" db="EMBL/GenBank/DDBJ databases">
        <title>Novel species of genus Flectobacillus isolated from stream in China.</title>
        <authorList>
            <person name="Lu H."/>
        </authorList>
    </citation>
    <scope>NUCLEOTIDE SEQUENCE [LARGE SCALE GENOMIC DNA]</scope>
    <source>
        <strain evidence="2 3">KCTC 42575</strain>
    </source>
</reference>
<evidence type="ECO:0000313" key="3">
    <source>
        <dbReference type="Proteomes" id="UP001236507"/>
    </source>
</evidence>
<dbReference type="Proteomes" id="UP001236507">
    <property type="component" value="Unassembled WGS sequence"/>
</dbReference>
<dbReference type="Gene3D" id="1.20.1530.20">
    <property type="match status" value="1"/>
</dbReference>
<dbReference type="PANTHER" id="PTHR18640">
    <property type="entry name" value="SOLUTE CARRIER FAMILY 10 MEMBER 7"/>
    <property type="match status" value="1"/>
</dbReference>
<feature type="transmembrane region" description="Helical" evidence="1">
    <location>
        <begin position="158"/>
        <end position="177"/>
    </location>
</feature>
<gene>
    <name evidence="2" type="ORF">QM524_24675</name>
</gene>
<keyword evidence="1" id="KW-0812">Transmembrane</keyword>
<evidence type="ECO:0000313" key="2">
    <source>
        <dbReference type="EMBL" id="MDI9862442.1"/>
    </source>
</evidence>
<comment type="caution">
    <text evidence="2">The sequence shown here is derived from an EMBL/GenBank/DDBJ whole genome shotgun (WGS) entry which is preliminary data.</text>
</comment>
<feature type="transmembrane region" description="Helical" evidence="1">
    <location>
        <begin position="189"/>
        <end position="208"/>
    </location>
</feature>
<keyword evidence="1" id="KW-0472">Membrane</keyword>
<dbReference type="RefSeq" id="WP_283346696.1">
    <property type="nucleotide sequence ID" value="NZ_JASHIF010000029.1"/>
</dbReference>
<sequence>MLKQSSEALFLFFQEIDNCCNMKFLAKYGVDGFILSLIGAIILAYVYPQLGAVTLDKALGFATTYGVSITFFLYGLKLDTKQLLVGISNWKLHTLIQSSTFIFFPVLALLVKPWFDSMGQPVLWLAIFYLGALPSTVSSSVVMVSLSGGNVVSAIFNATLSSLLGIVLTPLWMSLFMGQVNSNFDLTDVLMKLVLQVIVPVIIGMSLNKFGGAWAQKNKVALKMVDQTVIILIVYQSFCDSFDHHIFATLPISNIIWLSVGMIVLFQVVYQLIKWCAHRLGFNEADTSTAIFCGSKKSLVHGTVMSKVLFGAGAEVGIYLLPIMIYHAGQLIGASYLASKRGEKMAQQSNH</sequence>
<dbReference type="PANTHER" id="PTHR18640:SF5">
    <property type="entry name" value="SODIUM_BILE ACID COTRANSPORTER 7"/>
    <property type="match status" value="1"/>
</dbReference>
<keyword evidence="1" id="KW-1133">Transmembrane helix</keyword>
<keyword evidence="3" id="KW-1185">Reference proteome</keyword>
<dbReference type="EMBL" id="JASHIF010000029">
    <property type="protein sequence ID" value="MDI9862442.1"/>
    <property type="molecule type" value="Genomic_DNA"/>
</dbReference>
<feature type="transmembrane region" description="Helical" evidence="1">
    <location>
        <begin position="250"/>
        <end position="270"/>
    </location>
</feature>
<feature type="transmembrane region" description="Helical" evidence="1">
    <location>
        <begin position="123"/>
        <end position="146"/>
    </location>
</feature>
<feature type="transmembrane region" description="Helical" evidence="1">
    <location>
        <begin position="28"/>
        <end position="47"/>
    </location>
</feature>
<proteinExistence type="predicted"/>
<dbReference type="Pfam" id="PF13593">
    <property type="entry name" value="SBF_like"/>
    <property type="match status" value="1"/>
</dbReference>
<dbReference type="InterPro" id="IPR038770">
    <property type="entry name" value="Na+/solute_symporter_sf"/>
</dbReference>